<organism evidence="3 4">
    <name type="scientific">Aspergillus taichungensis</name>
    <dbReference type="NCBI Taxonomy" id="482145"/>
    <lineage>
        <taxon>Eukaryota</taxon>
        <taxon>Fungi</taxon>
        <taxon>Dikarya</taxon>
        <taxon>Ascomycota</taxon>
        <taxon>Pezizomycotina</taxon>
        <taxon>Eurotiomycetes</taxon>
        <taxon>Eurotiomycetidae</taxon>
        <taxon>Eurotiales</taxon>
        <taxon>Aspergillaceae</taxon>
        <taxon>Aspergillus</taxon>
        <taxon>Aspergillus subgen. Circumdati</taxon>
    </lineage>
</organism>
<dbReference type="InterPro" id="IPR046797">
    <property type="entry name" value="PDDEXK_12"/>
</dbReference>
<name>A0A2J5HY38_9EURO</name>
<feature type="compositionally biased region" description="Low complexity" evidence="1">
    <location>
        <begin position="99"/>
        <end position="114"/>
    </location>
</feature>
<dbReference type="EMBL" id="KZ559527">
    <property type="protein sequence ID" value="PLN82364.1"/>
    <property type="molecule type" value="Genomic_DNA"/>
</dbReference>
<feature type="domain" description="PD-(D/E)XK nuclease-like" evidence="2">
    <location>
        <begin position="206"/>
        <end position="451"/>
    </location>
</feature>
<dbReference type="OrthoDB" id="4161186at2759"/>
<proteinExistence type="predicted"/>
<feature type="compositionally biased region" description="Acidic residues" evidence="1">
    <location>
        <begin position="37"/>
        <end position="52"/>
    </location>
</feature>
<dbReference type="Proteomes" id="UP000235023">
    <property type="component" value="Unassembled WGS sequence"/>
</dbReference>
<dbReference type="AlphaFoldDB" id="A0A2J5HY38"/>
<feature type="compositionally biased region" description="Low complexity" evidence="1">
    <location>
        <begin position="122"/>
        <end position="146"/>
    </location>
</feature>
<feature type="region of interest" description="Disordered" evidence="1">
    <location>
        <begin position="1"/>
        <end position="153"/>
    </location>
</feature>
<accession>A0A2J5HY38</accession>
<gene>
    <name evidence="3" type="ORF">BDW42DRAFT_166658</name>
</gene>
<evidence type="ECO:0000313" key="3">
    <source>
        <dbReference type="EMBL" id="PLN82364.1"/>
    </source>
</evidence>
<evidence type="ECO:0000256" key="1">
    <source>
        <dbReference type="SAM" id="MobiDB-lite"/>
    </source>
</evidence>
<keyword evidence="4" id="KW-1185">Reference proteome</keyword>
<protein>
    <recommendedName>
        <fullName evidence="2">PD-(D/E)XK nuclease-like domain-containing protein</fullName>
    </recommendedName>
</protein>
<sequence length="461" mass="51790">MSRHRILNWLDSVSPAQDGQTLERPRKRRRLKNESPCCEDPDEIQAGEDTDDQGPPTPLASPGRSAPLAGLSDMPPKRSNDDNDGPDNCPLNAVADPQSSRTPRASRRSAVAAALDDDEAFSQASSLPSGSQLSSSKASSKALKISRNSSPTKQLRNAKLDRTGFLRASLRDHRKPKSLEALVDDLRKIHGGFGILPRDLENEFANNDSIQFWNFGDNPEYASTQLPCPATVNRIYTLAERCFTNNHPESSWNNDVHSRVLDWVLRDRPGKDDLVDYRCCLTAQICPEYQPDHSPRKMVDYCVCIEPERDSPQSRAIEGLCRWLPGQSINHTDWADLTEYPIAVSIETKGPSIGYETALLQVATWHSAQWRSLHWARHGADAPSRSQEMEFLPGIVVMQHHWWLVATALNDDQKAQTFERILLGDTESILGIYKLTMALQRLIQWVRDEHWPAFQSSILGL</sequence>
<evidence type="ECO:0000259" key="2">
    <source>
        <dbReference type="Pfam" id="PF20516"/>
    </source>
</evidence>
<reference evidence="4" key="1">
    <citation type="submission" date="2017-12" db="EMBL/GenBank/DDBJ databases">
        <authorList>
            <consortium name="DOE Joint Genome Institute"/>
            <person name="Mondo S.J."/>
            <person name="Kjaerbolling I."/>
            <person name="Vesth T.C."/>
            <person name="Frisvad J.C."/>
            <person name="Nybo J.L."/>
            <person name="Theobald S."/>
            <person name="Kuo A."/>
            <person name="Bowyer P."/>
            <person name="Matsuda Y."/>
            <person name="Lyhne E.K."/>
            <person name="Kogle M.E."/>
            <person name="Clum A."/>
            <person name="Lipzen A."/>
            <person name="Salamov A."/>
            <person name="Ngan C.Y."/>
            <person name="Daum C."/>
            <person name="Chiniquy J."/>
            <person name="Barry K."/>
            <person name="LaButti K."/>
            <person name="Haridas S."/>
            <person name="Simmons B.A."/>
            <person name="Magnuson J.K."/>
            <person name="Mortensen U.H."/>
            <person name="Larsen T.O."/>
            <person name="Grigoriev I.V."/>
            <person name="Baker S.E."/>
            <person name="Andersen M.R."/>
            <person name="Nordberg H.P."/>
            <person name="Cantor M.N."/>
            <person name="Hua S.X."/>
        </authorList>
    </citation>
    <scope>NUCLEOTIDE SEQUENCE [LARGE SCALE GENOMIC DNA]</scope>
    <source>
        <strain evidence="4">IBT 19404</strain>
    </source>
</reference>
<dbReference type="Pfam" id="PF20516">
    <property type="entry name" value="PDDEXK_12"/>
    <property type="match status" value="1"/>
</dbReference>
<evidence type="ECO:0000313" key="4">
    <source>
        <dbReference type="Proteomes" id="UP000235023"/>
    </source>
</evidence>